<dbReference type="PATRIC" id="fig|1129794.4.peg.5104"/>
<organism evidence="2 3">
    <name type="scientific">Paraglaciecola psychrophila 170</name>
    <dbReference type="NCBI Taxonomy" id="1129794"/>
    <lineage>
        <taxon>Bacteria</taxon>
        <taxon>Pseudomonadati</taxon>
        <taxon>Pseudomonadota</taxon>
        <taxon>Gammaproteobacteria</taxon>
        <taxon>Alteromonadales</taxon>
        <taxon>Alteromonadaceae</taxon>
        <taxon>Paraglaciecola</taxon>
    </lineage>
</organism>
<dbReference type="InterPro" id="IPR021279">
    <property type="entry name" value="DUF2721"/>
</dbReference>
<dbReference type="RefSeq" id="WP_007641489.1">
    <property type="nucleotide sequence ID" value="NC_020514.1"/>
</dbReference>
<reference evidence="2 3" key="1">
    <citation type="journal article" date="2013" name="Genome Announc.">
        <title>Complete Genome Sequence of Glaciecola psychrophila Strain 170T.</title>
        <authorList>
            <person name="Yin J."/>
            <person name="Chen J."/>
            <person name="Liu G."/>
            <person name="Yu Y."/>
            <person name="Song L."/>
            <person name="Wang X."/>
            <person name="Qu X."/>
        </authorList>
    </citation>
    <scope>NUCLEOTIDE SEQUENCE [LARGE SCALE GENOMIC DNA]</scope>
    <source>
        <strain evidence="2 3">170</strain>
    </source>
</reference>
<dbReference type="eggNOG" id="ENOG5032RP9">
    <property type="taxonomic scope" value="Bacteria"/>
</dbReference>
<evidence type="ECO:0000313" key="3">
    <source>
        <dbReference type="Proteomes" id="UP000011864"/>
    </source>
</evidence>
<dbReference type="EMBL" id="CP003837">
    <property type="protein sequence ID" value="AGH47218.1"/>
    <property type="molecule type" value="Genomic_DNA"/>
</dbReference>
<dbReference type="AlphaFoldDB" id="K7AFI9"/>
<dbReference type="KEGG" id="gps:C427_5119"/>
<dbReference type="OrthoDB" id="9813525at2"/>
<evidence type="ECO:0008006" key="4">
    <source>
        <dbReference type="Google" id="ProtNLM"/>
    </source>
</evidence>
<name>K7AFI9_9ALTE</name>
<evidence type="ECO:0000313" key="2">
    <source>
        <dbReference type="EMBL" id="AGH47218.1"/>
    </source>
</evidence>
<dbReference type="STRING" id="1129794.C427_5119"/>
<proteinExistence type="predicted"/>
<feature type="transmembrane region" description="Helical" evidence="1">
    <location>
        <begin position="12"/>
        <end position="33"/>
    </location>
</feature>
<evidence type="ECO:0000256" key="1">
    <source>
        <dbReference type="SAM" id="Phobius"/>
    </source>
</evidence>
<protein>
    <recommendedName>
        <fullName evidence="4">DUF2721 domain-containing protein</fullName>
    </recommendedName>
</protein>
<keyword evidence="3" id="KW-1185">Reference proteome</keyword>
<dbReference type="Pfam" id="PF11026">
    <property type="entry name" value="DUF2721"/>
    <property type="match status" value="1"/>
</dbReference>
<gene>
    <name evidence="2" type="ORF">C427_5119</name>
</gene>
<dbReference type="Proteomes" id="UP000011864">
    <property type="component" value="Chromosome"/>
</dbReference>
<keyword evidence="1" id="KW-0812">Transmembrane</keyword>
<feature type="transmembrane region" description="Helical" evidence="1">
    <location>
        <begin position="87"/>
        <end position="107"/>
    </location>
</feature>
<accession>K7AFI9</accession>
<keyword evidence="1" id="KW-0472">Membrane</keyword>
<keyword evidence="1" id="KW-1133">Transmembrane helix</keyword>
<sequence>MDITLTTPAMLFPAISLLLLAYTNRFLALASIIRNFDFSGSNENDQGQIKNLRSRIQLIKNMQGAGMGSFFLCVLSMLAIYAEYQTVGSTIFAFSLVLLLYSLWLSVREIHISVEALDMHLSNLNIPTKKRSWNKSNTNR</sequence>
<dbReference type="HOGENOM" id="CLU_126543_0_0_6"/>
<feature type="transmembrane region" description="Helical" evidence="1">
    <location>
        <begin position="62"/>
        <end position="81"/>
    </location>
</feature>